<evidence type="ECO:0000313" key="3">
    <source>
        <dbReference type="Proteomes" id="UP001157355"/>
    </source>
</evidence>
<sequence>MIRSEFLAMLQRFSEVIWAAAILGFGLWLILLGGYLLTPVGAAIGAFGVAWAILALRRLRFAQTIDSPGVVEVDEGQIGYLGPQTGGYISIPELTELRLLSLRGRRVWRLKQADGQALLIPVDATGADKLFDAFASLPGMNTLTLVAALDAKPSTGASNLSLAAETKTIWHRPALGALSQQ</sequence>
<dbReference type="AlphaFoldDB" id="A0AA37X3Z8"/>
<dbReference type="RefSeq" id="WP_284326836.1">
    <property type="nucleotide sequence ID" value="NZ_BSPP01000017.1"/>
</dbReference>
<proteinExistence type="predicted"/>
<feature type="transmembrane region" description="Helical" evidence="1">
    <location>
        <begin position="36"/>
        <end position="56"/>
    </location>
</feature>
<dbReference type="EMBL" id="BSPP01000017">
    <property type="protein sequence ID" value="GLS88760.1"/>
    <property type="molecule type" value="Genomic_DNA"/>
</dbReference>
<keyword evidence="1" id="KW-1133">Transmembrane helix</keyword>
<reference evidence="2 3" key="1">
    <citation type="journal article" date="2014" name="Int. J. Syst. Evol. Microbiol.">
        <title>Complete genome sequence of Corynebacterium casei LMG S-19264T (=DSM 44701T), isolated from a smear-ripened cheese.</title>
        <authorList>
            <consortium name="US DOE Joint Genome Institute (JGI-PGF)"/>
            <person name="Walter F."/>
            <person name="Albersmeier A."/>
            <person name="Kalinowski J."/>
            <person name="Ruckert C."/>
        </authorList>
    </citation>
    <scope>NUCLEOTIDE SEQUENCE [LARGE SCALE GENOMIC DNA]</scope>
    <source>
        <strain evidence="2 3">NBRC 111766</strain>
    </source>
</reference>
<evidence type="ECO:0000313" key="2">
    <source>
        <dbReference type="EMBL" id="GLS88760.1"/>
    </source>
</evidence>
<name>A0AA37X3Z8_9RHOB</name>
<keyword evidence="3" id="KW-1185">Reference proteome</keyword>
<feature type="transmembrane region" description="Helical" evidence="1">
    <location>
        <begin position="12"/>
        <end position="30"/>
    </location>
</feature>
<keyword evidence="1" id="KW-0472">Membrane</keyword>
<comment type="caution">
    <text evidence="2">The sequence shown here is derived from an EMBL/GenBank/DDBJ whole genome shotgun (WGS) entry which is preliminary data.</text>
</comment>
<gene>
    <name evidence="2" type="ORF">GCM10010873_37340</name>
</gene>
<accession>A0AA37X3Z8</accession>
<organism evidence="2 3">
    <name type="scientific">Cypionkella aquatica</name>
    <dbReference type="NCBI Taxonomy" id="1756042"/>
    <lineage>
        <taxon>Bacteria</taxon>
        <taxon>Pseudomonadati</taxon>
        <taxon>Pseudomonadota</taxon>
        <taxon>Alphaproteobacteria</taxon>
        <taxon>Rhodobacterales</taxon>
        <taxon>Paracoccaceae</taxon>
        <taxon>Cypionkella</taxon>
    </lineage>
</organism>
<protein>
    <submittedName>
        <fullName evidence="2">Uncharacterized protein</fullName>
    </submittedName>
</protein>
<keyword evidence="1" id="KW-0812">Transmembrane</keyword>
<dbReference type="Proteomes" id="UP001157355">
    <property type="component" value="Unassembled WGS sequence"/>
</dbReference>
<evidence type="ECO:0000256" key="1">
    <source>
        <dbReference type="SAM" id="Phobius"/>
    </source>
</evidence>